<organism evidence="1 2">
    <name type="scientific">Romanomermis culicivorax</name>
    <name type="common">Nematode worm</name>
    <dbReference type="NCBI Taxonomy" id="13658"/>
    <lineage>
        <taxon>Eukaryota</taxon>
        <taxon>Metazoa</taxon>
        <taxon>Ecdysozoa</taxon>
        <taxon>Nematoda</taxon>
        <taxon>Enoplea</taxon>
        <taxon>Dorylaimia</taxon>
        <taxon>Mermithida</taxon>
        <taxon>Mermithoidea</taxon>
        <taxon>Mermithidae</taxon>
        <taxon>Romanomermis</taxon>
    </lineage>
</organism>
<dbReference type="WBParaSite" id="nRc.2.0.1.t16112-RA">
    <property type="protein sequence ID" value="nRc.2.0.1.t16112-RA"/>
    <property type="gene ID" value="nRc.2.0.1.g16112"/>
</dbReference>
<reference evidence="2" key="1">
    <citation type="submission" date="2022-11" db="UniProtKB">
        <authorList>
            <consortium name="WormBaseParasite"/>
        </authorList>
    </citation>
    <scope>IDENTIFICATION</scope>
</reference>
<evidence type="ECO:0000313" key="2">
    <source>
        <dbReference type="WBParaSite" id="nRc.2.0.1.t16112-RA"/>
    </source>
</evidence>
<proteinExistence type="predicted"/>
<evidence type="ECO:0000313" key="1">
    <source>
        <dbReference type="Proteomes" id="UP000887565"/>
    </source>
</evidence>
<dbReference type="AlphaFoldDB" id="A0A915IQ39"/>
<keyword evidence="1" id="KW-1185">Reference proteome</keyword>
<sequence length="127" mass="14535">MCLHANFTPRVNPNLFYLFKKKKVERLAIDGEVIYFECVSCNSHGNPMGHITVRVKSGSRSQSNLGALPDPKLKLLYLYYEVVLADFIASVTRKKQQTSNTTGIANQKFRSLFLFNKPLNHLKKQKM</sequence>
<name>A0A915IQ39_ROMCU</name>
<accession>A0A915IQ39</accession>
<protein>
    <submittedName>
        <fullName evidence="2">Uncharacterized protein</fullName>
    </submittedName>
</protein>
<dbReference type="Proteomes" id="UP000887565">
    <property type="component" value="Unplaced"/>
</dbReference>